<gene>
    <name evidence="3" type="ORF">O0I10_003548</name>
</gene>
<keyword evidence="4" id="KW-1185">Reference proteome</keyword>
<dbReference type="AlphaFoldDB" id="A0AAD7V7S1"/>
<dbReference type="SMART" id="SM00233">
    <property type="entry name" value="PH"/>
    <property type="match status" value="1"/>
</dbReference>
<feature type="domain" description="PH" evidence="2">
    <location>
        <begin position="162"/>
        <end position="263"/>
    </location>
</feature>
<feature type="region of interest" description="Disordered" evidence="1">
    <location>
        <begin position="1"/>
        <end position="103"/>
    </location>
</feature>
<feature type="region of interest" description="Disordered" evidence="1">
    <location>
        <begin position="304"/>
        <end position="417"/>
    </location>
</feature>
<dbReference type="CDD" id="cd00821">
    <property type="entry name" value="PH"/>
    <property type="match status" value="1"/>
</dbReference>
<evidence type="ECO:0000256" key="1">
    <source>
        <dbReference type="SAM" id="MobiDB-lite"/>
    </source>
</evidence>
<evidence type="ECO:0000313" key="4">
    <source>
        <dbReference type="Proteomes" id="UP001234581"/>
    </source>
</evidence>
<feature type="compositionally biased region" description="Low complexity" evidence="1">
    <location>
        <begin position="43"/>
        <end position="71"/>
    </location>
</feature>
<dbReference type="PROSITE" id="PS50003">
    <property type="entry name" value="PH_DOMAIN"/>
    <property type="match status" value="1"/>
</dbReference>
<reference evidence="3 4" key="1">
    <citation type="submission" date="2023-03" db="EMBL/GenBank/DDBJ databases">
        <title>Genome sequence of Lichtheimia ornata CBS 291.66.</title>
        <authorList>
            <person name="Mohabir J.T."/>
            <person name="Shea T.P."/>
            <person name="Kurbessoian T."/>
            <person name="Berby B."/>
            <person name="Fontaine J."/>
            <person name="Livny J."/>
            <person name="Gnirke A."/>
            <person name="Stajich J.E."/>
            <person name="Cuomo C.A."/>
        </authorList>
    </citation>
    <scope>NUCLEOTIDE SEQUENCE [LARGE SCALE GENOMIC DNA]</scope>
    <source>
        <strain evidence="3">CBS 291.66</strain>
    </source>
</reference>
<name>A0AAD7V7S1_9FUNG</name>
<protein>
    <recommendedName>
        <fullName evidence="2">PH domain-containing protein</fullName>
    </recommendedName>
</protein>
<dbReference type="RefSeq" id="XP_058345816.1">
    <property type="nucleotide sequence ID" value="XM_058483617.1"/>
</dbReference>
<evidence type="ECO:0000313" key="3">
    <source>
        <dbReference type="EMBL" id="KAJ8660903.1"/>
    </source>
</evidence>
<dbReference type="InterPro" id="IPR001849">
    <property type="entry name" value="PH_domain"/>
</dbReference>
<feature type="compositionally biased region" description="Low complexity" evidence="1">
    <location>
        <begin position="322"/>
        <end position="370"/>
    </location>
</feature>
<dbReference type="Proteomes" id="UP001234581">
    <property type="component" value="Unassembled WGS sequence"/>
</dbReference>
<dbReference type="EMBL" id="JARTCD010000011">
    <property type="protein sequence ID" value="KAJ8660903.1"/>
    <property type="molecule type" value="Genomic_DNA"/>
</dbReference>
<proteinExistence type="predicted"/>
<feature type="compositionally biased region" description="Polar residues" evidence="1">
    <location>
        <begin position="407"/>
        <end position="417"/>
    </location>
</feature>
<comment type="caution">
    <text evidence="3">The sequence shown here is derived from an EMBL/GenBank/DDBJ whole genome shotgun (WGS) entry which is preliminary data.</text>
</comment>
<dbReference type="Pfam" id="PF00169">
    <property type="entry name" value="PH"/>
    <property type="match status" value="1"/>
</dbReference>
<accession>A0AAD7V7S1</accession>
<sequence length="417" mass="46432">MFSPPLLTISRSSNAKDVEEPPPFQRRPRHNKNGAAMAVFRHSMASQYSSTSGSSHSHRYSVASTDSYTDTTTRRWSGETSHSVAVDHVPSQPSSPTSYTSLPPSSRFLLSGATSSEDFREQELSRFYPSSMASMVASTTTASLATMADDVQCTSLRTALENASCHGWLCKRETPSFAFARSWKKRYITLTDRILYVFKSDKVTAPAREHFLLTDDTLVFVSEEFKRSHFVLEIRKPLCKWCLRFDSANELKKWLEAMKIVIATSSNHTTMNHVGSQQEHHDTTTRAKKHRSAIVETLLPRPPPWWRHYEDNRRSSSPPVPTSITSMTNHDTCPPTTTTTTDTTPTNTITTTTITTSSSSSSTSTTPPTIKRQSLAQIPDWEKTLPPPMPPPQSSPPPAPINNNNNTASLTPVSEDH</sequence>
<organism evidence="3 4">
    <name type="scientific">Lichtheimia ornata</name>
    <dbReference type="NCBI Taxonomy" id="688661"/>
    <lineage>
        <taxon>Eukaryota</taxon>
        <taxon>Fungi</taxon>
        <taxon>Fungi incertae sedis</taxon>
        <taxon>Mucoromycota</taxon>
        <taxon>Mucoromycotina</taxon>
        <taxon>Mucoromycetes</taxon>
        <taxon>Mucorales</taxon>
        <taxon>Lichtheimiaceae</taxon>
        <taxon>Lichtheimia</taxon>
    </lineage>
</organism>
<dbReference type="SUPFAM" id="SSF50729">
    <property type="entry name" value="PH domain-like"/>
    <property type="match status" value="1"/>
</dbReference>
<dbReference type="GeneID" id="83210961"/>
<dbReference type="Gene3D" id="2.30.29.30">
    <property type="entry name" value="Pleckstrin-homology domain (PH domain)/Phosphotyrosine-binding domain (PTB)"/>
    <property type="match status" value="1"/>
</dbReference>
<evidence type="ECO:0000259" key="2">
    <source>
        <dbReference type="PROSITE" id="PS50003"/>
    </source>
</evidence>
<feature type="compositionally biased region" description="Pro residues" evidence="1">
    <location>
        <begin position="385"/>
        <end position="400"/>
    </location>
</feature>
<dbReference type="InterPro" id="IPR011993">
    <property type="entry name" value="PH-like_dom_sf"/>
</dbReference>
<feature type="compositionally biased region" description="Low complexity" evidence="1">
    <location>
        <begin position="90"/>
        <end position="103"/>
    </location>
</feature>